<feature type="region of interest" description="Disordered" evidence="2">
    <location>
        <begin position="493"/>
        <end position="616"/>
    </location>
</feature>
<feature type="compositionally biased region" description="Basic and acidic residues" evidence="2">
    <location>
        <begin position="553"/>
        <end position="565"/>
    </location>
</feature>
<feature type="compositionally biased region" description="Polar residues" evidence="2">
    <location>
        <begin position="327"/>
        <end position="338"/>
    </location>
</feature>
<evidence type="ECO:0000313" key="4">
    <source>
        <dbReference type="EMBL" id="KAJ4964109.1"/>
    </source>
</evidence>
<feature type="compositionally biased region" description="Low complexity" evidence="2">
    <location>
        <begin position="707"/>
        <end position="721"/>
    </location>
</feature>
<feature type="region of interest" description="Disordered" evidence="2">
    <location>
        <begin position="647"/>
        <end position="680"/>
    </location>
</feature>
<proteinExistence type="predicted"/>
<organism evidence="4 5">
    <name type="scientific">Protea cynaroides</name>
    <dbReference type="NCBI Taxonomy" id="273540"/>
    <lineage>
        <taxon>Eukaryota</taxon>
        <taxon>Viridiplantae</taxon>
        <taxon>Streptophyta</taxon>
        <taxon>Embryophyta</taxon>
        <taxon>Tracheophyta</taxon>
        <taxon>Spermatophyta</taxon>
        <taxon>Magnoliopsida</taxon>
        <taxon>Proteales</taxon>
        <taxon>Proteaceae</taxon>
        <taxon>Protea</taxon>
    </lineage>
</organism>
<feature type="region of interest" description="Disordered" evidence="2">
    <location>
        <begin position="1006"/>
        <end position="1025"/>
    </location>
</feature>
<gene>
    <name evidence="4" type="ORF">NE237_024048</name>
</gene>
<dbReference type="SUPFAM" id="SSF47676">
    <property type="entry name" value="Conserved domain common to transcription factors TFIIS, elongin A, CRSP70"/>
    <property type="match status" value="1"/>
</dbReference>
<feature type="compositionally biased region" description="Low complexity" evidence="2">
    <location>
        <begin position="607"/>
        <end position="616"/>
    </location>
</feature>
<accession>A0A9Q0HDY3</accession>
<feature type="compositionally biased region" description="Low complexity" evidence="2">
    <location>
        <begin position="763"/>
        <end position="776"/>
    </location>
</feature>
<feature type="region of interest" description="Disordered" evidence="2">
    <location>
        <begin position="264"/>
        <end position="338"/>
    </location>
</feature>
<comment type="subcellular location">
    <subcellularLocation>
        <location evidence="1">Nucleus</location>
    </subcellularLocation>
</comment>
<dbReference type="Gene3D" id="1.20.930.10">
    <property type="entry name" value="Conserved domain common to transcription factors TFIIS, elongin A, CRSP70"/>
    <property type="match status" value="1"/>
</dbReference>
<dbReference type="Proteomes" id="UP001141806">
    <property type="component" value="Unassembled WGS sequence"/>
</dbReference>
<dbReference type="PANTHER" id="PTHR47292">
    <property type="entry name" value="TRANSCRIPTION ELONGATION FACTOR (TFIIS) FAMILY PROTEIN-RELATED"/>
    <property type="match status" value="1"/>
</dbReference>
<protein>
    <recommendedName>
        <fullName evidence="3">TFIIS N-terminal domain-containing protein</fullName>
    </recommendedName>
</protein>
<feature type="compositionally biased region" description="Basic and acidic residues" evidence="2">
    <location>
        <begin position="293"/>
        <end position="325"/>
    </location>
</feature>
<keyword evidence="1" id="KW-0539">Nucleus</keyword>
<dbReference type="InterPro" id="IPR017923">
    <property type="entry name" value="TFIIS_N"/>
</dbReference>
<dbReference type="PANTHER" id="PTHR47292:SF1">
    <property type="entry name" value="TRANSCRIPTION ELONGATION FACTOR (TFIIS) FAMILY PROTEIN"/>
    <property type="match status" value="1"/>
</dbReference>
<comment type="caution">
    <text evidence="4">The sequence shown here is derived from an EMBL/GenBank/DDBJ whole genome shotgun (WGS) entry which is preliminary data.</text>
</comment>
<evidence type="ECO:0000256" key="1">
    <source>
        <dbReference type="PROSITE-ProRule" id="PRU00649"/>
    </source>
</evidence>
<name>A0A9Q0HDY3_9MAGN</name>
<reference evidence="4" key="1">
    <citation type="journal article" date="2023" name="Plant J.">
        <title>The genome of the king protea, Protea cynaroides.</title>
        <authorList>
            <person name="Chang J."/>
            <person name="Duong T.A."/>
            <person name="Schoeman C."/>
            <person name="Ma X."/>
            <person name="Roodt D."/>
            <person name="Barker N."/>
            <person name="Li Z."/>
            <person name="Van de Peer Y."/>
            <person name="Mizrachi E."/>
        </authorList>
    </citation>
    <scope>NUCLEOTIDE SEQUENCE</scope>
    <source>
        <tissue evidence="4">Young leaves</tissue>
    </source>
</reference>
<dbReference type="PROSITE" id="PS51319">
    <property type="entry name" value="TFIIS_N"/>
    <property type="match status" value="1"/>
</dbReference>
<dbReference type="AlphaFoldDB" id="A0A9Q0HDY3"/>
<dbReference type="InterPro" id="IPR035441">
    <property type="entry name" value="TFIIS/LEDGF_dom_sf"/>
</dbReference>
<feature type="domain" description="TFIIS N-terminal" evidence="3">
    <location>
        <begin position="80"/>
        <end position="153"/>
    </location>
</feature>
<feature type="compositionally biased region" description="Basic and acidic residues" evidence="2">
    <location>
        <begin position="722"/>
        <end position="737"/>
    </location>
</feature>
<evidence type="ECO:0000256" key="2">
    <source>
        <dbReference type="SAM" id="MobiDB-lite"/>
    </source>
</evidence>
<dbReference type="Pfam" id="PF08711">
    <property type="entry name" value="Med26"/>
    <property type="match status" value="1"/>
</dbReference>
<keyword evidence="5" id="KW-1185">Reference proteome</keyword>
<dbReference type="EMBL" id="JAMYWD010000008">
    <property type="protein sequence ID" value="KAJ4964109.1"/>
    <property type="molecule type" value="Genomic_DNA"/>
</dbReference>
<dbReference type="GO" id="GO:0005634">
    <property type="term" value="C:nucleus"/>
    <property type="evidence" value="ECO:0007669"/>
    <property type="project" value="UniProtKB-SubCell"/>
</dbReference>
<dbReference type="OrthoDB" id="1595674at2759"/>
<evidence type="ECO:0000259" key="3">
    <source>
        <dbReference type="PROSITE" id="PS51319"/>
    </source>
</evidence>
<feature type="region of interest" description="Disordered" evidence="2">
    <location>
        <begin position="700"/>
        <end position="787"/>
    </location>
</feature>
<feature type="region of interest" description="Disordered" evidence="2">
    <location>
        <begin position="172"/>
        <end position="203"/>
    </location>
</feature>
<sequence>MKLEDFFTLTEIKDGFTAVARVEELSSIMQEEKDSVVKNVVEAARQWSTVASTLVATEHKDCLDLFVRLDGLCFLGRWLQEVHKCNDDISDSFAEESITALLAALEKLPIDNDRLISSGINVTVKDLFSHRSTRVQDRARALFDGWNQVRNEDADHQDTEKGGAFLEDEVTTSVKGDAESGCPEQSDASVFPSVGGADEDRHLAAEPSGGEFLLSQCSDGSHSRSVEDAKVHMSTDRHTALIPSNQTDEDGCRGCPLESQSIIEESSSHPAGRAASTGTCSSPVLPKGNVEVKSLEISDLKDGPEDAKETDGVKGSQDKSGREETFAVSSSMGPKSISSTINDLQSEIETAAEETLVSEVKGVSVDDKLLKPTRSTGEIKTIGLGDKCLPNDLQHLTNDGHNLRRAESLKTDFCRIGDSGAGSNITGLSGESSSKVCRREELAIPADVPKLKMGVKASDKIEKRKSEMELEYGVDDALEVAWQVAKEVEREVVDNREPFGSSSSEKISEGGGVQPGSPDSINDDKDQLMSGPLDDVSSGQNLPCGPPSPSGEVHLRSSKDIDSKPENCMQDPEPSQATETAQEPAGNSEKGPCDFDLNEEVCSDEMASPSTPSSAPITVATTKAAAASGIPAAPLRFEGTLGWKGSAVTSAFRPPAPRRTPDGEKTVSVEGNSHSSKCRPDVLDFDLNIAGADDDVVTDPALAKQIPESSSLPSGESSVEVSSRRAERLKLDLNRSDDNEDAPLSDSRTEGQLLYNHRNGHRSPSPSSWSSSRQPPMRNIDLNGSPYFFDDTYDQQRRLGKSPSQDMNAHGLFKVDDHFISIMGKRVEVDRKDCAPQTRSFIPNGQVGESLETGMARSGGGMMAPSAMAQTALSSRLFGYSSLTAGPSMSVNPAVYGPSNVPYMVDSRGAPVLLQIMGSPAADPPSYPRASFFPSMTGMQSGLNGVGPSQSGFDLNSGVMMVDSTESREAGGLRQLFVQGQGGSVEEQMRSASLPLNSGVGIRRREPDGGWESYPVGYKRQAPWN</sequence>
<evidence type="ECO:0000313" key="5">
    <source>
        <dbReference type="Proteomes" id="UP001141806"/>
    </source>
</evidence>